<gene>
    <name evidence="1" type="ORF">Mal4_15160</name>
</gene>
<organism evidence="1 2">
    <name type="scientific">Maioricimonas rarisocia</name>
    <dbReference type="NCBI Taxonomy" id="2528026"/>
    <lineage>
        <taxon>Bacteria</taxon>
        <taxon>Pseudomonadati</taxon>
        <taxon>Planctomycetota</taxon>
        <taxon>Planctomycetia</taxon>
        <taxon>Planctomycetales</taxon>
        <taxon>Planctomycetaceae</taxon>
        <taxon>Maioricimonas</taxon>
    </lineage>
</organism>
<dbReference type="KEGG" id="mri:Mal4_15160"/>
<sequence>MLNLSTINGTGCFDVTVCETVARRVAGCGRLHRTSANWMRLEKRLRRRDRLADLDGGISASQMASVVPSYPSVRPPVQPDVVTRCQVANCDLFTAAATEPPARAWASLVIGTAVSA</sequence>
<evidence type="ECO:0000313" key="1">
    <source>
        <dbReference type="EMBL" id="QDU37207.1"/>
    </source>
</evidence>
<reference evidence="1 2" key="1">
    <citation type="submission" date="2019-02" db="EMBL/GenBank/DDBJ databases">
        <title>Deep-cultivation of Planctomycetes and their phenomic and genomic characterization uncovers novel biology.</title>
        <authorList>
            <person name="Wiegand S."/>
            <person name="Jogler M."/>
            <person name="Boedeker C."/>
            <person name="Pinto D."/>
            <person name="Vollmers J."/>
            <person name="Rivas-Marin E."/>
            <person name="Kohn T."/>
            <person name="Peeters S.H."/>
            <person name="Heuer A."/>
            <person name="Rast P."/>
            <person name="Oberbeckmann S."/>
            <person name="Bunk B."/>
            <person name="Jeske O."/>
            <person name="Meyerdierks A."/>
            <person name="Storesund J.E."/>
            <person name="Kallscheuer N."/>
            <person name="Luecker S."/>
            <person name="Lage O.M."/>
            <person name="Pohl T."/>
            <person name="Merkel B.J."/>
            <person name="Hornburger P."/>
            <person name="Mueller R.-W."/>
            <person name="Bruemmer F."/>
            <person name="Labrenz M."/>
            <person name="Spormann A.M."/>
            <person name="Op den Camp H."/>
            <person name="Overmann J."/>
            <person name="Amann R."/>
            <person name="Jetten M.S.M."/>
            <person name="Mascher T."/>
            <person name="Medema M.H."/>
            <person name="Devos D.P."/>
            <person name="Kaster A.-K."/>
            <person name="Ovreas L."/>
            <person name="Rohde M."/>
            <person name="Galperin M.Y."/>
            <person name="Jogler C."/>
        </authorList>
    </citation>
    <scope>NUCLEOTIDE SEQUENCE [LARGE SCALE GENOMIC DNA]</scope>
    <source>
        <strain evidence="1 2">Mal4</strain>
    </source>
</reference>
<name>A0A517Z455_9PLAN</name>
<proteinExistence type="predicted"/>
<dbReference type="EMBL" id="CP036275">
    <property type="protein sequence ID" value="QDU37207.1"/>
    <property type="molecule type" value="Genomic_DNA"/>
</dbReference>
<keyword evidence="2" id="KW-1185">Reference proteome</keyword>
<dbReference type="Proteomes" id="UP000320496">
    <property type="component" value="Chromosome"/>
</dbReference>
<dbReference type="AlphaFoldDB" id="A0A517Z455"/>
<protein>
    <submittedName>
        <fullName evidence="1">Uncharacterized protein</fullName>
    </submittedName>
</protein>
<evidence type="ECO:0000313" key="2">
    <source>
        <dbReference type="Proteomes" id="UP000320496"/>
    </source>
</evidence>
<accession>A0A517Z455</accession>